<feature type="signal peptide" evidence="1">
    <location>
        <begin position="1"/>
        <end position="17"/>
    </location>
</feature>
<keyword evidence="2" id="KW-0121">Carboxypeptidase</keyword>
<sequence length="258" mass="29427">MNRIFIAGATLMATLLAASFTNECKAQYQLIKGKVVANESPVEFAYIINKRTQTATETQEEGLFKMETNLGDTLHFRCLGYKDTTFVVDAQTAAMMVPIFDVQQQSYVLGEVEVRWFYSYAAFKHAFKNLKLDDKNKSFKYDIPINKSELMAASKLNSGTSGITFTPGGKYLTQEQKKANAIKDYENKMERYNRLVSHDNIQSFTGLTGKSLDSFIVYLRSRKKINPDWDDYNIMLCVKAAYENYLAMNESDIKDTIQ</sequence>
<keyword evidence="2" id="KW-0378">Hydrolase</keyword>
<name>A0A2W7NHS5_9BACT</name>
<accession>A0A2W7NHS5</accession>
<dbReference type="Proteomes" id="UP000249239">
    <property type="component" value="Unassembled WGS sequence"/>
</dbReference>
<gene>
    <name evidence="2" type="ORF">LX69_00667</name>
</gene>
<feature type="chain" id="PRO_5015992450" evidence="1">
    <location>
        <begin position="18"/>
        <end position="258"/>
    </location>
</feature>
<dbReference type="GO" id="GO:0004180">
    <property type="term" value="F:carboxypeptidase activity"/>
    <property type="evidence" value="ECO:0007669"/>
    <property type="project" value="UniProtKB-KW"/>
</dbReference>
<organism evidence="2 3">
    <name type="scientific">Breznakibacter xylanolyticus</name>
    <dbReference type="NCBI Taxonomy" id="990"/>
    <lineage>
        <taxon>Bacteria</taxon>
        <taxon>Pseudomonadati</taxon>
        <taxon>Bacteroidota</taxon>
        <taxon>Bacteroidia</taxon>
        <taxon>Marinilabiliales</taxon>
        <taxon>Marinilabiliaceae</taxon>
        <taxon>Breznakibacter</taxon>
    </lineage>
</organism>
<evidence type="ECO:0000313" key="3">
    <source>
        <dbReference type="Proteomes" id="UP000249239"/>
    </source>
</evidence>
<dbReference type="Pfam" id="PF13715">
    <property type="entry name" value="CarbopepD_reg_2"/>
    <property type="match status" value="1"/>
</dbReference>
<keyword evidence="2" id="KW-0645">Protease</keyword>
<dbReference type="EMBL" id="QKZK01000004">
    <property type="protein sequence ID" value="PZX19400.1"/>
    <property type="molecule type" value="Genomic_DNA"/>
</dbReference>
<dbReference type="InterPro" id="IPR008969">
    <property type="entry name" value="CarboxyPept-like_regulatory"/>
</dbReference>
<protein>
    <submittedName>
        <fullName evidence="2">Carboxypeptidase-like protein</fullName>
    </submittedName>
</protein>
<keyword evidence="1" id="KW-0732">Signal</keyword>
<keyword evidence="3" id="KW-1185">Reference proteome</keyword>
<comment type="caution">
    <text evidence="2">The sequence shown here is derived from an EMBL/GenBank/DDBJ whole genome shotgun (WGS) entry which is preliminary data.</text>
</comment>
<evidence type="ECO:0000313" key="2">
    <source>
        <dbReference type="EMBL" id="PZX19400.1"/>
    </source>
</evidence>
<proteinExistence type="predicted"/>
<dbReference type="SUPFAM" id="SSF49464">
    <property type="entry name" value="Carboxypeptidase regulatory domain-like"/>
    <property type="match status" value="1"/>
</dbReference>
<evidence type="ECO:0000256" key="1">
    <source>
        <dbReference type="SAM" id="SignalP"/>
    </source>
</evidence>
<dbReference type="OrthoDB" id="978882at2"/>
<dbReference type="RefSeq" id="WP_111444388.1">
    <property type="nucleotide sequence ID" value="NZ_QKZK01000004.1"/>
</dbReference>
<reference evidence="2 3" key="1">
    <citation type="submission" date="2018-06" db="EMBL/GenBank/DDBJ databases">
        <title>Genomic Encyclopedia of Archaeal and Bacterial Type Strains, Phase II (KMG-II): from individual species to whole genera.</title>
        <authorList>
            <person name="Goeker M."/>
        </authorList>
    </citation>
    <scope>NUCLEOTIDE SEQUENCE [LARGE SCALE GENOMIC DNA]</scope>
    <source>
        <strain evidence="2 3">DSM 6779</strain>
    </source>
</reference>
<dbReference type="AlphaFoldDB" id="A0A2W7NHS5"/>